<dbReference type="Pfam" id="PF02458">
    <property type="entry name" value="Transferase"/>
    <property type="match status" value="1"/>
</dbReference>
<comment type="similarity">
    <text evidence="1">Belongs to the plant acyltransferase family.</text>
</comment>
<dbReference type="PANTHER" id="PTHR31147:SF66">
    <property type="entry name" value="OS05G0315700 PROTEIN"/>
    <property type="match status" value="1"/>
</dbReference>
<reference evidence="3" key="1">
    <citation type="journal article" date="2019" name="Sci. Rep.">
        <title>Draft genome of Tanacetum cinerariifolium, the natural source of mosquito coil.</title>
        <authorList>
            <person name="Yamashiro T."/>
            <person name="Shiraishi A."/>
            <person name="Satake H."/>
            <person name="Nakayama K."/>
        </authorList>
    </citation>
    <scope>NUCLEOTIDE SEQUENCE</scope>
</reference>
<dbReference type="InterPro" id="IPR023213">
    <property type="entry name" value="CAT-like_dom_sf"/>
</dbReference>
<accession>A0A699RNJ5</accession>
<evidence type="ECO:0000256" key="2">
    <source>
        <dbReference type="ARBA" id="ARBA00022679"/>
    </source>
</evidence>
<keyword evidence="2 3" id="KW-0808">Transferase</keyword>
<dbReference type="InterPro" id="IPR050898">
    <property type="entry name" value="Plant_acyltransferase"/>
</dbReference>
<dbReference type="EMBL" id="BKCJ011111179">
    <property type="protein sequence ID" value="GFC87615.1"/>
    <property type="molecule type" value="Genomic_DNA"/>
</dbReference>
<name>A0A699RNJ5_TANCI</name>
<evidence type="ECO:0000256" key="1">
    <source>
        <dbReference type="ARBA" id="ARBA00009861"/>
    </source>
</evidence>
<sequence>SPTPRELKRLSDIDDQEGLRIHISAIFFYRPRRNKKDHVSVIREALAKVLVFYYPSVGRLKEGPARKLMVDCTGEGG</sequence>
<dbReference type="GO" id="GO:0016740">
    <property type="term" value="F:transferase activity"/>
    <property type="evidence" value="ECO:0007669"/>
    <property type="project" value="UniProtKB-KW"/>
</dbReference>
<proteinExistence type="inferred from homology"/>
<protein>
    <submittedName>
        <fullName evidence="3">Benzyl alcohol O-benzoyltransferase</fullName>
    </submittedName>
</protein>
<organism evidence="3">
    <name type="scientific">Tanacetum cinerariifolium</name>
    <name type="common">Dalmatian daisy</name>
    <name type="synonym">Chrysanthemum cinerariifolium</name>
    <dbReference type="NCBI Taxonomy" id="118510"/>
    <lineage>
        <taxon>Eukaryota</taxon>
        <taxon>Viridiplantae</taxon>
        <taxon>Streptophyta</taxon>
        <taxon>Embryophyta</taxon>
        <taxon>Tracheophyta</taxon>
        <taxon>Spermatophyta</taxon>
        <taxon>Magnoliopsida</taxon>
        <taxon>eudicotyledons</taxon>
        <taxon>Gunneridae</taxon>
        <taxon>Pentapetalae</taxon>
        <taxon>asterids</taxon>
        <taxon>campanulids</taxon>
        <taxon>Asterales</taxon>
        <taxon>Asteraceae</taxon>
        <taxon>Asteroideae</taxon>
        <taxon>Anthemideae</taxon>
        <taxon>Anthemidinae</taxon>
        <taxon>Tanacetum</taxon>
    </lineage>
</organism>
<dbReference type="Gene3D" id="3.30.559.10">
    <property type="entry name" value="Chloramphenicol acetyltransferase-like domain"/>
    <property type="match status" value="1"/>
</dbReference>
<evidence type="ECO:0000313" key="3">
    <source>
        <dbReference type="EMBL" id="GFC87615.1"/>
    </source>
</evidence>
<gene>
    <name evidence="3" type="ORF">Tci_859585</name>
</gene>
<feature type="non-terminal residue" evidence="3">
    <location>
        <position position="1"/>
    </location>
</feature>
<dbReference type="AlphaFoldDB" id="A0A699RNJ5"/>
<comment type="caution">
    <text evidence="3">The sequence shown here is derived from an EMBL/GenBank/DDBJ whole genome shotgun (WGS) entry which is preliminary data.</text>
</comment>
<dbReference type="PANTHER" id="PTHR31147">
    <property type="entry name" value="ACYL TRANSFERASE 4"/>
    <property type="match status" value="1"/>
</dbReference>